<gene>
    <name evidence="1" type="ORF">HPLM_LOCUS1261</name>
</gene>
<evidence type="ECO:0000313" key="1">
    <source>
        <dbReference type="EMBL" id="VDO08674.1"/>
    </source>
</evidence>
<dbReference type="AlphaFoldDB" id="A0A3P7T409"/>
<dbReference type="OrthoDB" id="413077at2759"/>
<proteinExistence type="predicted"/>
<evidence type="ECO:0000313" key="2">
    <source>
        <dbReference type="Proteomes" id="UP000268014"/>
    </source>
</evidence>
<keyword evidence="2" id="KW-1185">Reference proteome</keyword>
<dbReference type="Proteomes" id="UP000268014">
    <property type="component" value="Unassembled WGS sequence"/>
</dbReference>
<reference evidence="1 2" key="1">
    <citation type="submission" date="2018-11" db="EMBL/GenBank/DDBJ databases">
        <authorList>
            <consortium name="Pathogen Informatics"/>
        </authorList>
    </citation>
    <scope>NUCLEOTIDE SEQUENCE [LARGE SCALE GENOMIC DNA]</scope>
    <source>
        <strain evidence="1 2">MHpl1</strain>
    </source>
</reference>
<name>A0A3P7T409_HAEPC</name>
<sequence>MHRERTEALEANYCYRILETTFIPFFFKCNPMLATGQDNLGDLFRFTGVIVDDIFKIRSRCHFGQG</sequence>
<dbReference type="EMBL" id="UZAF01001567">
    <property type="protein sequence ID" value="VDO08674.1"/>
    <property type="molecule type" value="Genomic_DNA"/>
</dbReference>
<protein>
    <submittedName>
        <fullName evidence="1">Uncharacterized protein</fullName>
    </submittedName>
</protein>
<accession>A0A3P7T409</accession>
<organism evidence="1 2">
    <name type="scientific">Haemonchus placei</name>
    <name type="common">Barber's pole worm</name>
    <dbReference type="NCBI Taxonomy" id="6290"/>
    <lineage>
        <taxon>Eukaryota</taxon>
        <taxon>Metazoa</taxon>
        <taxon>Ecdysozoa</taxon>
        <taxon>Nematoda</taxon>
        <taxon>Chromadorea</taxon>
        <taxon>Rhabditida</taxon>
        <taxon>Rhabditina</taxon>
        <taxon>Rhabditomorpha</taxon>
        <taxon>Strongyloidea</taxon>
        <taxon>Trichostrongylidae</taxon>
        <taxon>Haemonchus</taxon>
    </lineage>
</organism>